<dbReference type="SUPFAM" id="SSF51735">
    <property type="entry name" value="NAD(P)-binding Rossmann-fold domains"/>
    <property type="match status" value="1"/>
</dbReference>
<dbReference type="Gene3D" id="3.90.25.10">
    <property type="entry name" value="UDP-galactose 4-epimerase, domain 1"/>
    <property type="match status" value="1"/>
</dbReference>
<evidence type="ECO:0000313" key="3">
    <source>
        <dbReference type="EMBL" id="ANU22470.1"/>
    </source>
</evidence>
<dbReference type="Pfam" id="PF01370">
    <property type="entry name" value="Epimerase"/>
    <property type="match status" value="1"/>
</dbReference>
<dbReference type="Proteomes" id="UP000092495">
    <property type="component" value="Chromosome"/>
</dbReference>
<dbReference type="InterPro" id="IPR001509">
    <property type="entry name" value="Epimerase_deHydtase"/>
</dbReference>
<name>A0A1C7EF51_9BACL</name>
<comment type="similarity">
    <text evidence="1">Belongs to the NAD(P)-dependent epimerase/dehydratase family.</text>
</comment>
<protein>
    <submittedName>
        <fullName evidence="3">dTDP-glucose 4,6-dehydratase</fullName>
    </submittedName>
</protein>
<dbReference type="OrthoDB" id="9811743at2"/>
<dbReference type="EMBL" id="CP016543">
    <property type="protein sequence ID" value="ANU22470.1"/>
    <property type="molecule type" value="Genomic_DNA"/>
</dbReference>
<feature type="domain" description="NAD-dependent epimerase/dehydratase" evidence="2">
    <location>
        <begin position="6"/>
        <end position="241"/>
    </location>
</feature>
<gene>
    <name evidence="3" type="ORF">BCM40_03475</name>
</gene>
<dbReference type="STRING" id="414778.BCM40_03475"/>
<dbReference type="Gene3D" id="3.40.50.720">
    <property type="entry name" value="NAD(P)-binding Rossmann-like Domain"/>
    <property type="match status" value="1"/>
</dbReference>
<organism evidence="3 4">
    <name type="scientific">Planococcus donghaensis</name>
    <dbReference type="NCBI Taxonomy" id="414778"/>
    <lineage>
        <taxon>Bacteria</taxon>
        <taxon>Bacillati</taxon>
        <taxon>Bacillota</taxon>
        <taxon>Bacilli</taxon>
        <taxon>Bacillales</taxon>
        <taxon>Caryophanaceae</taxon>
        <taxon>Planococcus</taxon>
    </lineage>
</organism>
<keyword evidence="4" id="KW-1185">Reference proteome</keyword>
<reference evidence="3" key="1">
    <citation type="submission" date="2016-10" db="EMBL/GenBank/DDBJ databases">
        <authorList>
            <person name="See-Too W.S."/>
        </authorList>
    </citation>
    <scope>NUCLEOTIDE SEQUENCE</scope>
    <source>
        <strain evidence="3">DSM 22276</strain>
    </source>
</reference>
<dbReference type="KEGG" id="pdg:BCM40_03475"/>
<evidence type="ECO:0000259" key="2">
    <source>
        <dbReference type="Pfam" id="PF01370"/>
    </source>
</evidence>
<accession>A0A1C7EF51</accession>
<evidence type="ECO:0000313" key="4">
    <source>
        <dbReference type="Proteomes" id="UP000092495"/>
    </source>
</evidence>
<sequence>MNAKTILVTGGHGFIGSNLIHYYLNKYPEYQLVNIDYNTEAVITENTSGTDQAGRYSFHRVDIRNAYAINHLFELYDITDIIHCAAETRSEERVGEIRLYEQTNVLGTLNLLQAAQNAWMDSAHQPKEKYAASCFHHISLTNPSTASLYSDSKKRADAMISEFHKQTGLNVITTASPEVFGPMQKEEELIPAFIGQALKGKLGVFEESAENVRNWLFVSDLCEAIDTVFHLGDAGGRYEIGYNARMGDRELAWCITSLMGAHFPGNYSHQKHNNIETSAYSPEKTAHQKLPGITPFTPFEKGLRITFNWYSNKNKTKDFLNK</sequence>
<dbReference type="AlphaFoldDB" id="A0A1C7EF51"/>
<evidence type="ECO:0000256" key="1">
    <source>
        <dbReference type="ARBA" id="ARBA00007637"/>
    </source>
</evidence>
<dbReference type="RefSeq" id="WP_065525577.1">
    <property type="nucleotide sequence ID" value="NZ_CP016543.2"/>
</dbReference>
<dbReference type="PANTHER" id="PTHR43000">
    <property type="entry name" value="DTDP-D-GLUCOSE 4,6-DEHYDRATASE-RELATED"/>
    <property type="match status" value="1"/>
</dbReference>
<proteinExistence type="inferred from homology"/>
<dbReference type="InterPro" id="IPR036291">
    <property type="entry name" value="NAD(P)-bd_dom_sf"/>
</dbReference>